<feature type="domain" description="Glutamine amidotransferase" evidence="1">
    <location>
        <begin position="18"/>
        <end position="151"/>
    </location>
</feature>
<protein>
    <submittedName>
        <fullName evidence="2">Class I glutamine amidotransferase-like protein</fullName>
    </submittedName>
</protein>
<dbReference type="SUPFAM" id="SSF52317">
    <property type="entry name" value="Class I glutamine amidotransferase-like"/>
    <property type="match status" value="1"/>
</dbReference>
<dbReference type="GO" id="GO:0005634">
    <property type="term" value="C:nucleus"/>
    <property type="evidence" value="ECO:0007669"/>
    <property type="project" value="TreeGrafter"/>
</dbReference>
<dbReference type="EMBL" id="JAODAN010000001">
    <property type="protein sequence ID" value="KAK1927435.1"/>
    <property type="molecule type" value="Genomic_DNA"/>
</dbReference>
<accession>A0AAD9FWB3</accession>
<evidence type="ECO:0000313" key="3">
    <source>
        <dbReference type="Proteomes" id="UP001182556"/>
    </source>
</evidence>
<dbReference type="PANTHER" id="PTHR42695">
    <property type="entry name" value="GLUTAMINE AMIDOTRANSFERASE YLR126C-RELATED"/>
    <property type="match status" value="1"/>
</dbReference>
<dbReference type="InterPro" id="IPR029062">
    <property type="entry name" value="Class_I_gatase-like"/>
</dbReference>
<dbReference type="PANTHER" id="PTHR42695:SF5">
    <property type="entry name" value="GLUTAMINE AMIDOTRANSFERASE YLR126C-RELATED"/>
    <property type="match status" value="1"/>
</dbReference>
<dbReference type="InterPro" id="IPR044992">
    <property type="entry name" value="ChyE-like"/>
</dbReference>
<dbReference type="AlphaFoldDB" id="A0AAD9FWB3"/>
<sequence>MLSGSRHTVHELDPPFIPKTIEYIRDIATRPDLQHLKIVGICFGHQIVSMAMGGTSERGQNGWEMGVYGCTVTPEGRDMFPNFGDHRPNPDKLFIQQMHRDQVPAPPPGFVTCLKTEKYPVQAMVKYHDSSKVPHIFTIQGHPEFVPELVDTMVEVRAENGVIDEATATEARRRVWGKDKQGGEGLGCVGWSVWRMILSGSP</sequence>
<gene>
    <name evidence="2" type="ORF">DB88DRAFT_478019</name>
</gene>
<dbReference type="CDD" id="cd01741">
    <property type="entry name" value="GATase1_1"/>
    <property type="match status" value="1"/>
</dbReference>
<keyword evidence="2" id="KW-0315">Glutamine amidotransferase</keyword>
<keyword evidence="3" id="KW-1185">Reference proteome</keyword>
<dbReference type="PROSITE" id="PS51273">
    <property type="entry name" value="GATASE_TYPE_1"/>
    <property type="match status" value="1"/>
</dbReference>
<organism evidence="2 3">
    <name type="scientific">Papiliotrema laurentii</name>
    <name type="common">Cryptococcus laurentii</name>
    <dbReference type="NCBI Taxonomy" id="5418"/>
    <lineage>
        <taxon>Eukaryota</taxon>
        <taxon>Fungi</taxon>
        <taxon>Dikarya</taxon>
        <taxon>Basidiomycota</taxon>
        <taxon>Agaricomycotina</taxon>
        <taxon>Tremellomycetes</taxon>
        <taxon>Tremellales</taxon>
        <taxon>Rhynchogastremaceae</taxon>
        <taxon>Papiliotrema</taxon>
    </lineage>
</organism>
<dbReference type="Pfam" id="PF00117">
    <property type="entry name" value="GATase"/>
    <property type="match status" value="1"/>
</dbReference>
<proteinExistence type="predicted"/>
<comment type="caution">
    <text evidence="2">The sequence shown here is derived from an EMBL/GenBank/DDBJ whole genome shotgun (WGS) entry which is preliminary data.</text>
</comment>
<evidence type="ECO:0000259" key="1">
    <source>
        <dbReference type="Pfam" id="PF00117"/>
    </source>
</evidence>
<evidence type="ECO:0000313" key="2">
    <source>
        <dbReference type="EMBL" id="KAK1927435.1"/>
    </source>
</evidence>
<name>A0AAD9FWB3_PAPLA</name>
<reference evidence="2" key="1">
    <citation type="submission" date="2023-02" db="EMBL/GenBank/DDBJ databases">
        <title>Identification and recombinant expression of a fungal hydrolase from Papiliotrema laurentii that hydrolyzes apple cutin and clears colloidal polyester polyurethane.</title>
        <authorList>
            <consortium name="DOE Joint Genome Institute"/>
            <person name="Roman V.A."/>
            <person name="Bojanowski C."/>
            <person name="Crable B.R."/>
            <person name="Wagner D.N."/>
            <person name="Hung C.S."/>
            <person name="Nadeau L.J."/>
            <person name="Schratz L."/>
            <person name="Haridas S."/>
            <person name="Pangilinan J."/>
            <person name="Lipzen A."/>
            <person name="Na H."/>
            <person name="Yan M."/>
            <person name="Ng V."/>
            <person name="Grigoriev I.V."/>
            <person name="Spatafora J.W."/>
            <person name="Barlow D."/>
            <person name="Biffinger J."/>
            <person name="Kelley-Loughnane N."/>
            <person name="Varaljay V.A."/>
            <person name="Crookes-Goodson W.J."/>
        </authorList>
    </citation>
    <scope>NUCLEOTIDE SEQUENCE</scope>
    <source>
        <strain evidence="2">5307AH</strain>
    </source>
</reference>
<dbReference type="GO" id="GO:0005829">
    <property type="term" value="C:cytosol"/>
    <property type="evidence" value="ECO:0007669"/>
    <property type="project" value="TreeGrafter"/>
</dbReference>
<dbReference type="Gene3D" id="3.40.50.880">
    <property type="match status" value="1"/>
</dbReference>
<dbReference type="InterPro" id="IPR017926">
    <property type="entry name" value="GATASE"/>
</dbReference>
<dbReference type="Proteomes" id="UP001182556">
    <property type="component" value="Unassembled WGS sequence"/>
</dbReference>